<dbReference type="GO" id="GO:0006508">
    <property type="term" value="P:proteolysis"/>
    <property type="evidence" value="ECO:0007669"/>
    <property type="project" value="UniProtKB-KW"/>
</dbReference>
<dbReference type="PRINTS" id="PR00834">
    <property type="entry name" value="PROTEASES2C"/>
</dbReference>
<dbReference type="SMART" id="SM00228">
    <property type="entry name" value="PDZ"/>
    <property type="match status" value="2"/>
</dbReference>
<dbReference type="Gene3D" id="2.30.42.10">
    <property type="match status" value="2"/>
</dbReference>
<dbReference type="AlphaFoldDB" id="A0AAE4ZA56"/>
<dbReference type="Proteomes" id="UP000702544">
    <property type="component" value="Unassembled WGS sequence"/>
</dbReference>
<evidence type="ECO:0000256" key="2">
    <source>
        <dbReference type="ARBA" id="ARBA00022670"/>
    </source>
</evidence>
<feature type="domain" description="PDZ" evidence="4">
    <location>
        <begin position="269"/>
        <end position="352"/>
    </location>
</feature>
<evidence type="ECO:0000256" key="1">
    <source>
        <dbReference type="ARBA" id="ARBA00010541"/>
    </source>
</evidence>
<evidence type="ECO:0000256" key="3">
    <source>
        <dbReference type="ARBA" id="ARBA00022801"/>
    </source>
</evidence>
<evidence type="ECO:0000313" key="5">
    <source>
        <dbReference type="EMBL" id="NIR76129.1"/>
    </source>
</evidence>
<dbReference type="PANTHER" id="PTHR22939:SF129">
    <property type="entry name" value="SERINE PROTEASE HTRA2, MITOCHONDRIAL"/>
    <property type="match status" value="1"/>
</dbReference>
<organism evidence="5 6">
    <name type="scientific">Candidatus Kutchimonas denitrificans</name>
    <dbReference type="NCBI Taxonomy" id="3056748"/>
    <lineage>
        <taxon>Bacteria</taxon>
        <taxon>Pseudomonadati</taxon>
        <taxon>Gemmatimonadota</taxon>
        <taxon>Gemmatimonadia</taxon>
        <taxon>Candidatus Palauibacterales</taxon>
        <taxon>Candidatus Palauibacteraceae</taxon>
        <taxon>Candidatus Kutchimonas</taxon>
    </lineage>
</organism>
<dbReference type="SUPFAM" id="SSF50494">
    <property type="entry name" value="Trypsin-like serine proteases"/>
    <property type="match status" value="1"/>
</dbReference>
<dbReference type="Pfam" id="PF13365">
    <property type="entry name" value="Trypsin_2"/>
    <property type="match status" value="1"/>
</dbReference>
<dbReference type="PANTHER" id="PTHR22939">
    <property type="entry name" value="SERINE PROTEASE FAMILY S1C HTRA-RELATED"/>
    <property type="match status" value="1"/>
</dbReference>
<evidence type="ECO:0000313" key="6">
    <source>
        <dbReference type="Proteomes" id="UP000702544"/>
    </source>
</evidence>
<dbReference type="InterPro" id="IPR001478">
    <property type="entry name" value="PDZ"/>
</dbReference>
<accession>A0AAE4ZA56</accession>
<reference evidence="5 6" key="1">
    <citation type="submission" date="2020-01" db="EMBL/GenBank/DDBJ databases">
        <title>Genomes assembled from Gulf of Kutch pelagic sediment metagenomes.</title>
        <authorList>
            <person name="Chandrashekar M."/>
            <person name="Mahajan M.S."/>
            <person name="Dave K.J."/>
            <person name="Vatsa P."/>
            <person name="Nathani N.M."/>
        </authorList>
    </citation>
    <scope>NUCLEOTIDE SEQUENCE [LARGE SCALE GENOMIC DNA]</scope>
    <source>
        <strain evidence="5">KS3-K002</strain>
    </source>
</reference>
<dbReference type="InterPro" id="IPR036034">
    <property type="entry name" value="PDZ_sf"/>
</dbReference>
<dbReference type="Pfam" id="PF13180">
    <property type="entry name" value="PDZ_2"/>
    <property type="match status" value="2"/>
</dbReference>
<keyword evidence="2" id="KW-0645">Protease</keyword>
<keyword evidence="3" id="KW-0378">Hydrolase</keyword>
<protein>
    <submittedName>
        <fullName evidence="5">PDZ domain-containing protein</fullName>
    </submittedName>
</protein>
<dbReference type="InterPro" id="IPR001940">
    <property type="entry name" value="Peptidase_S1C"/>
</dbReference>
<proteinExistence type="inferred from homology"/>
<dbReference type="GO" id="GO:0004252">
    <property type="term" value="F:serine-type endopeptidase activity"/>
    <property type="evidence" value="ECO:0007669"/>
    <property type="project" value="InterPro"/>
</dbReference>
<evidence type="ECO:0000259" key="4">
    <source>
        <dbReference type="PROSITE" id="PS50106"/>
    </source>
</evidence>
<comment type="similarity">
    <text evidence="1">Belongs to the peptidase S1C family.</text>
</comment>
<dbReference type="EMBL" id="JAACAK010000113">
    <property type="protein sequence ID" value="NIR76129.1"/>
    <property type="molecule type" value="Genomic_DNA"/>
</dbReference>
<comment type="caution">
    <text evidence="5">The sequence shown here is derived from an EMBL/GenBank/DDBJ whole genome shotgun (WGS) entry which is preliminary data.</text>
</comment>
<name>A0AAE4ZA56_9BACT</name>
<dbReference type="PROSITE" id="PS50106">
    <property type="entry name" value="PDZ"/>
    <property type="match status" value="1"/>
</dbReference>
<dbReference type="Gene3D" id="2.40.10.120">
    <property type="match status" value="1"/>
</dbReference>
<gene>
    <name evidence="5" type="ORF">GWO12_13620</name>
</gene>
<dbReference type="InterPro" id="IPR009003">
    <property type="entry name" value="Peptidase_S1_PA"/>
</dbReference>
<sequence length="476" mass="50222">MVRRIGLALVMVAAGVVGLPPGTTEAQQDQRPLRALGELSASFEALSEKVTPAVVQITASGYQPPQSGDAPGSGLLTRRQVGGSGVILDPAGYIVTNLHVVDGATRIQVRLPRPAEDTGPGASVLKPAGELVGAQVVGIDRETDLAVLKVDRRDLPHLALGDSEAIKKGQLVFAFGSPLGLENSVSMGVVSAVARQLRPEDPMIYIQTDAPINPGNSGGPLVDTRGVVVGINTLILSMSGGNQGLGFAAPANIVRSVFNQIKNSGYVRRGEIGVHVQTVTPILAGGLNLHRDWGVIIGDVYPGSPAERAGLQIGDIILKMDGKVMENGRQFDVNVYQRTVGDRVVLEILRDQSNIAVQVPVYERPDDANRFSPMVTPEENLVPSLGVLGVDLTPRTAALLPGLRGERGVVVAARAPDATYGKVGLLPGDVIHAVNGERVTSLVELREKVQGIEASEAVVLQVQRRGQLMFLAFQME</sequence>
<dbReference type="SUPFAM" id="SSF50156">
    <property type="entry name" value="PDZ domain-like"/>
    <property type="match status" value="2"/>
</dbReference>